<dbReference type="Proteomes" id="UP001162156">
    <property type="component" value="Unassembled WGS sequence"/>
</dbReference>
<dbReference type="PANTHER" id="PTHR10314">
    <property type="entry name" value="CYSTATHIONINE BETA-SYNTHASE"/>
    <property type="match status" value="1"/>
</dbReference>
<evidence type="ECO:0000313" key="5">
    <source>
        <dbReference type="EMBL" id="KAJ8941829.1"/>
    </source>
</evidence>
<reference evidence="5" key="1">
    <citation type="journal article" date="2023" name="Insect Mol. Biol.">
        <title>Genome sequencing provides insights into the evolution of gene families encoding plant cell wall-degrading enzymes in longhorned beetles.</title>
        <authorList>
            <person name="Shin N.R."/>
            <person name="Okamura Y."/>
            <person name="Kirsch R."/>
            <person name="Pauchet Y."/>
        </authorList>
    </citation>
    <scope>NUCLEOTIDE SEQUENCE</scope>
    <source>
        <strain evidence="5">RBIC_L_NR</strain>
    </source>
</reference>
<dbReference type="PROSITE" id="PS00901">
    <property type="entry name" value="CYS_SYNTHASE"/>
    <property type="match status" value="1"/>
</dbReference>
<keyword evidence="3" id="KW-0663">Pyridoxal phosphate</keyword>
<evidence type="ECO:0000256" key="1">
    <source>
        <dbReference type="ARBA" id="ARBA00001933"/>
    </source>
</evidence>
<gene>
    <name evidence="5" type="ORF">NQ314_010271</name>
</gene>
<dbReference type="GO" id="GO:0006535">
    <property type="term" value="P:cysteine biosynthetic process from serine"/>
    <property type="evidence" value="ECO:0007669"/>
    <property type="project" value="InterPro"/>
</dbReference>
<dbReference type="Gene3D" id="3.40.50.1100">
    <property type="match status" value="2"/>
</dbReference>
<evidence type="ECO:0000313" key="6">
    <source>
        <dbReference type="Proteomes" id="UP001162156"/>
    </source>
</evidence>
<dbReference type="AlphaFoldDB" id="A0AAV8XSG4"/>
<dbReference type="InterPro" id="IPR036052">
    <property type="entry name" value="TrpB-like_PALP_sf"/>
</dbReference>
<comment type="caution">
    <text evidence="5">The sequence shown here is derived from an EMBL/GenBank/DDBJ whole genome shotgun (WGS) entry which is preliminary data.</text>
</comment>
<dbReference type="InterPro" id="IPR050214">
    <property type="entry name" value="Cys_Synth/Cystath_Beta-Synth"/>
</dbReference>
<evidence type="ECO:0000256" key="3">
    <source>
        <dbReference type="ARBA" id="ARBA00022898"/>
    </source>
</evidence>
<evidence type="ECO:0000256" key="2">
    <source>
        <dbReference type="ARBA" id="ARBA00007103"/>
    </source>
</evidence>
<sequence length="170" mass="18392">MLPTTLSKYISSEKGQLVEKKINVKCEYVNPGGSVKDRIGVRLVEDAEEQGILKPGSTIIEPSSGNTGIGIALAAAVKGYRCIIIMSEKMSNEKVSVLMSLGAEIVRTPVTADSNSIEGVFGMTHKLKTQIPNSVILDQYSNPSNPLAHYDTTAEEIYDQCDQKVDMIVS</sequence>
<dbReference type="FunFam" id="3.40.50.1100:FF:000003">
    <property type="entry name" value="Cystathionine beta-synthase"/>
    <property type="match status" value="1"/>
</dbReference>
<dbReference type="InterPro" id="IPR001926">
    <property type="entry name" value="TrpB-like_PALP"/>
</dbReference>
<proteinExistence type="inferred from homology"/>
<comment type="cofactor">
    <cofactor evidence="1">
        <name>pyridoxal 5'-phosphate</name>
        <dbReference type="ChEBI" id="CHEBI:597326"/>
    </cofactor>
</comment>
<evidence type="ECO:0000259" key="4">
    <source>
        <dbReference type="Pfam" id="PF00291"/>
    </source>
</evidence>
<dbReference type="Pfam" id="PF00291">
    <property type="entry name" value="PALP"/>
    <property type="match status" value="1"/>
</dbReference>
<dbReference type="InterPro" id="IPR001216">
    <property type="entry name" value="P-phosphate_BS"/>
</dbReference>
<keyword evidence="6" id="KW-1185">Reference proteome</keyword>
<feature type="domain" description="Tryptophan synthase beta chain-like PALP" evidence="4">
    <location>
        <begin position="16"/>
        <end position="169"/>
    </location>
</feature>
<dbReference type="EMBL" id="JANEYF010002821">
    <property type="protein sequence ID" value="KAJ8941829.1"/>
    <property type="molecule type" value="Genomic_DNA"/>
</dbReference>
<name>A0AAV8XSG4_9CUCU</name>
<accession>A0AAV8XSG4</accession>
<protein>
    <recommendedName>
        <fullName evidence="4">Tryptophan synthase beta chain-like PALP domain-containing protein</fullName>
    </recommendedName>
</protein>
<comment type="similarity">
    <text evidence="2">Belongs to the cysteine synthase/cystathionine beta-synthase family.</text>
</comment>
<dbReference type="SUPFAM" id="SSF53686">
    <property type="entry name" value="Tryptophan synthase beta subunit-like PLP-dependent enzymes"/>
    <property type="match status" value="1"/>
</dbReference>
<organism evidence="5 6">
    <name type="scientific">Rhamnusium bicolor</name>
    <dbReference type="NCBI Taxonomy" id="1586634"/>
    <lineage>
        <taxon>Eukaryota</taxon>
        <taxon>Metazoa</taxon>
        <taxon>Ecdysozoa</taxon>
        <taxon>Arthropoda</taxon>
        <taxon>Hexapoda</taxon>
        <taxon>Insecta</taxon>
        <taxon>Pterygota</taxon>
        <taxon>Neoptera</taxon>
        <taxon>Endopterygota</taxon>
        <taxon>Coleoptera</taxon>
        <taxon>Polyphaga</taxon>
        <taxon>Cucujiformia</taxon>
        <taxon>Chrysomeloidea</taxon>
        <taxon>Cerambycidae</taxon>
        <taxon>Lepturinae</taxon>
        <taxon>Rhagiini</taxon>
        <taxon>Rhamnusium</taxon>
    </lineage>
</organism>